<feature type="transmembrane region" description="Helical" evidence="1">
    <location>
        <begin position="188"/>
        <end position="214"/>
    </location>
</feature>
<reference evidence="3" key="2">
    <citation type="submission" date="2022-07" db="EMBL/GenBank/DDBJ databases">
        <authorList>
            <person name="Goncalves M.F.M."/>
            <person name="Hilario S."/>
            <person name="Van De Peer Y."/>
            <person name="Esteves A.C."/>
            <person name="Alves A."/>
        </authorList>
    </citation>
    <scope>NUCLEOTIDE SEQUENCE</scope>
    <source>
        <strain evidence="3">MUM 19.33</strain>
    </source>
</reference>
<dbReference type="GeneID" id="75830906"/>
<evidence type="ECO:0000256" key="2">
    <source>
        <dbReference type="SAM" id="SignalP"/>
    </source>
</evidence>
<dbReference type="OrthoDB" id="4159154at2759"/>
<dbReference type="InterPro" id="IPR009571">
    <property type="entry name" value="SUR7/Rim9-like_fungi"/>
</dbReference>
<keyword evidence="2" id="KW-0732">Signal</keyword>
<evidence type="ECO:0000256" key="1">
    <source>
        <dbReference type="SAM" id="Phobius"/>
    </source>
</evidence>
<keyword evidence="1" id="KW-0812">Transmembrane</keyword>
<sequence>MALLTRLLVLIPLALSIVGMVLSALSLFAGHKQGFMEDYAIARLNVSMMGQELLPTSSDEVEEEEGDGDDGFLDSVGDKISDLKDDVIDYGNDLLGDGVDRVTEELGIADWYSIHVMDSCEGYYEPNVTDANPSLNSTGCTDSEPGQRFNLSKILDKQMSLGPIEVSINDLGWTPEVQEKLDILNDALLGLFILYVLGMGFSGLAILGCIAAFFLPEKRAVHLANFVVATLGALSLLVASILVTVAVTKGVNEINDVAEAINIEVDRGTKFLIISWVAAGVLLTTVIFWAVKLCVAWRANKPFRRSEKGMGGYHS</sequence>
<reference evidence="3" key="1">
    <citation type="journal article" date="2021" name="J Fungi (Basel)">
        <title>Genomic and Metabolomic Analyses of the Marine Fungus Emericellopsis cladophorae: Insights into Saltwater Adaptability Mechanisms and Its Biosynthetic Potential.</title>
        <authorList>
            <person name="Goncalves M.F.M."/>
            <person name="Hilario S."/>
            <person name="Van de Peer Y."/>
            <person name="Esteves A.C."/>
            <person name="Alves A."/>
        </authorList>
    </citation>
    <scope>NUCLEOTIDE SEQUENCE</scope>
    <source>
        <strain evidence="3">MUM 19.33</strain>
    </source>
</reference>
<organism evidence="3 4">
    <name type="scientific">Emericellopsis cladophorae</name>
    <dbReference type="NCBI Taxonomy" id="2686198"/>
    <lineage>
        <taxon>Eukaryota</taxon>
        <taxon>Fungi</taxon>
        <taxon>Dikarya</taxon>
        <taxon>Ascomycota</taxon>
        <taxon>Pezizomycotina</taxon>
        <taxon>Sordariomycetes</taxon>
        <taxon>Hypocreomycetidae</taxon>
        <taxon>Hypocreales</taxon>
        <taxon>Bionectriaceae</taxon>
        <taxon>Emericellopsis</taxon>
    </lineage>
</organism>
<keyword evidence="1" id="KW-0472">Membrane</keyword>
<dbReference type="Pfam" id="PF06687">
    <property type="entry name" value="SUR7"/>
    <property type="match status" value="1"/>
</dbReference>
<evidence type="ECO:0000313" key="4">
    <source>
        <dbReference type="Proteomes" id="UP001055219"/>
    </source>
</evidence>
<accession>A0A9P9Y4R0</accession>
<keyword evidence="4" id="KW-1185">Reference proteome</keyword>
<feature type="signal peptide" evidence="2">
    <location>
        <begin position="1"/>
        <end position="16"/>
    </location>
</feature>
<dbReference type="RefSeq" id="XP_051364247.1">
    <property type="nucleotide sequence ID" value="XM_051504334.1"/>
</dbReference>
<protein>
    <submittedName>
        <fullName evidence="3">Uncharacterized protein</fullName>
    </submittedName>
</protein>
<evidence type="ECO:0000313" key="3">
    <source>
        <dbReference type="EMBL" id="KAI6783391.1"/>
    </source>
</evidence>
<keyword evidence="1" id="KW-1133">Transmembrane helix</keyword>
<dbReference type="GO" id="GO:0031505">
    <property type="term" value="P:fungal-type cell wall organization"/>
    <property type="evidence" value="ECO:0007669"/>
    <property type="project" value="TreeGrafter"/>
</dbReference>
<gene>
    <name evidence="3" type="ORF">J7T54_004418</name>
</gene>
<dbReference type="PANTHER" id="PTHR28019:SF7">
    <property type="entry name" value="SUR7 PROTEIN"/>
    <property type="match status" value="1"/>
</dbReference>
<dbReference type="PANTHER" id="PTHR28019">
    <property type="entry name" value="CELL MEMBRANE PROTEIN YLR413W-RELATED"/>
    <property type="match status" value="1"/>
</dbReference>
<dbReference type="GO" id="GO:0005886">
    <property type="term" value="C:plasma membrane"/>
    <property type="evidence" value="ECO:0007669"/>
    <property type="project" value="InterPro"/>
</dbReference>
<feature type="chain" id="PRO_5040165835" evidence="2">
    <location>
        <begin position="17"/>
        <end position="315"/>
    </location>
</feature>
<name>A0A9P9Y4R0_9HYPO</name>
<dbReference type="GO" id="GO:0051285">
    <property type="term" value="C:cell cortex of cell tip"/>
    <property type="evidence" value="ECO:0007669"/>
    <property type="project" value="TreeGrafter"/>
</dbReference>
<dbReference type="Proteomes" id="UP001055219">
    <property type="component" value="Unassembled WGS sequence"/>
</dbReference>
<feature type="transmembrane region" description="Helical" evidence="1">
    <location>
        <begin position="273"/>
        <end position="295"/>
    </location>
</feature>
<dbReference type="EMBL" id="JAGIXG020000008">
    <property type="protein sequence ID" value="KAI6783391.1"/>
    <property type="molecule type" value="Genomic_DNA"/>
</dbReference>
<comment type="caution">
    <text evidence="3">The sequence shown here is derived from an EMBL/GenBank/DDBJ whole genome shotgun (WGS) entry which is preliminary data.</text>
</comment>
<dbReference type="AlphaFoldDB" id="A0A9P9Y4R0"/>
<proteinExistence type="predicted"/>
<dbReference type="InterPro" id="IPR052413">
    <property type="entry name" value="SUR7_domain"/>
</dbReference>
<feature type="transmembrane region" description="Helical" evidence="1">
    <location>
        <begin position="226"/>
        <end position="247"/>
    </location>
</feature>